<name>A0A9Q4F062_MEDGN</name>
<evidence type="ECO:0000313" key="1">
    <source>
        <dbReference type="EMBL" id="MCZ0666487.1"/>
    </source>
</evidence>
<dbReference type="EMBL" id="JAPRAY010000003">
    <property type="protein sequence ID" value="MCZ0666487.1"/>
    <property type="molecule type" value="Genomic_DNA"/>
</dbReference>
<dbReference type="AlphaFoldDB" id="A0A9Q4F062"/>
<organism evidence="1 2">
    <name type="scientific">Mediterraneibacter gnavus</name>
    <name type="common">Ruminococcus gnavus</name>
    <dbReference type="NCBI Taxonomy" id="33038"/>
    <lineage>
        <taxon>Bacteria</taxon>
        <taxon>Bacillati</taxon>
        <taxon>Bacillota</taxon>
        <taxon>Clostridia</taxon>
        <taxon>Lachnospirales</taxon>
        <taxon>Lachnospiraceae</taxon>
        <taxon>Mediterraneibacter</taxon>
    </lineage>
</organism>
<accession>A0A9Q4F062</accession>
<protein>
    <submittedName>
        <fullName evidence="1">Uncharacterized protein</fullName>
    </submittedName>
</protein>
<sequence>MDNKSISMNKFMNIVKSAYEYYNLKISDITVFDLKNLFFTDDLYESVSKIQQDANLILKDNLTNGCVVFPNDSNKLASPVMFLRTQNLDMSNMLIAFFHELVHIEDFYKFAEYKNIDISKIKEMKNYENFCLWSEFHAFYSENLYTYKFVDFSNNTNDFESMEHVYVENLAAYLYRERKRVFQNGEILYYDISRILGRIAFPDIYDKVVDTDCSYIYEYLKEFFPQESQFEKVNSLYRFYVQVLRDGDILDRLNELDDLICLL</sequence>
<dbReference type="Proteomes" id="UP001079535">
    <property type="component" value="Unassembled WGS sequence"/>
</dbReference>
<evidence type="ECO:0000313" key="2">
    <source>
        <dbReference type="Proteomes" id="UP001079535"/>
    </source>
</evidence>
<comment type="caution">
    <text evidence="1">The sequence shown here is derived from an EMBL/GenBank/DDBJ whole genome shotgun (WGS) entry which is preliminary data.</text>
</comment>
<gene>
    <name evidence="1" type="ORF">OZZ17_02905</name>
</gene>
<dbReference type="RefSeq" id="WP_009245785.1">
    <property type="nucleotide sequence ID" value="NZ_CABKQB010000014.1"/>
</dbReference>
<proteinExistence type="predicted"/>
<reference evidence="1" key="1">
    <citation type="submission" date="2022-11" db="EMBL/GenBank/DDBJ databases">
        <title>Temperate bacteriophages infecting mucin-degrading bacterium Ruminococcus gnavus from the human gut.</title>
        <authorList>
            <person name="Buttimer C."/>
        </authorList>
    </citation>
    <scope>NUCLEOTIDE SEQUENCE</scope>
    <source>
        <strain evidence="1">CCUG 49994</strain>
    </source>
</reference>